<evidence type="ECO:0000313" key="3">
    <source>
        <dbReference type="EMBL" id="EGL82558.1"/>
    </source>
</evidence>
<evidence type="ECO:0000256" key="1">
    <source>
        <dbReference type="ARBA" id="ARBA00023002"/>
    </source>
</evidence>
<dbReference type="InterPro" id="IPR016162">
    <property type="entry name" value="Ald_DH_N"/>
</dbReference>
<proteinExistence type="predicted"/>
<evidence type="ECO:0000259" key="2">
    <source>
        <dbReference type="Pfam" id="PF00171"/>
    </source>
</evidence>
<dbReference type="Proteomes" id="UP000010716">
    <property type="component" value="Unassembled WGS sequence"/>
</dbReference>
<sequence length="56" mass="6221">MGKKHGDLFTYRNYINGEWVVPDNASIDKHAISVRAPVGVIGIITPWNFPIAIAAW</sequence>
<dbReference type="Gene3D" id="3.40.605.10">
    <property type="entry name" value="Aldehyde Dehydrogenase, Chain A, domain 1"/>
    <property type="match status" value="1"/>
</dbReference>
<organism evidence="3 4">
    <name type="scientific">Caldalkalibacillus thermarum (strain TA2.A1)</name>
    <dbReference type="NCBI Taxonomy" id="986075"/>
    <lineage>
        <taxon>Bacteria</taxon>
        <taxon>Bacillati</taxon>
        <taxon>Bacillota</taxon>
        <taxon>Bacilli</taxon>
        <taxon>Bacillales</taxon>
        <taxon>Bacillaceae</taxon>
        <taxon>Caldalkalibacillus</taxon>
    </lineage>
</organism>
<name>F5L7X0_CALTT</name>
<dbReference type="EMBL" id="AFCE01000145">
    <property type="protein sequence ID" value="EGL82558.1"/>
    <property type="molecule type" value="Genomic_DNA"/>
</dbReference>
<dbReference type="Pfam" id="PF00171">
    <property type="entry name" value="Aldedh"/>
    <property type="match status" value="1"/>
</dbReference>
<dbReference type="GO" id="GO:0016491">
    <property type="term" value="F:oxidoreductase activity"/>
    <property type="evidence" value="ECO:0007669"/>
    <property type="project" value="UniProtKB-KW"/>
</dbReference>
<feature type="domain" description="Aldehyde dehydrogenase" evidence="2">
    <location>
        <begin position="27"/>
        <end position="56"/>
    </location>
</feature>
<gene>
    <name evidence="3" type="ORF">CathTA2_1920</name>
</gene>
<reference evidence="3 4" key="1">
    <citation type="journal article" date="2011" name="J. Bacteriol.">
        <title>Draft genome sequence of the thermoalkaliphilic Caldalkalibacillus thermarum strain TA2.A1.</title>
        <authorList>
            <person name="Kalamorz F."/>
            <person name="Keis S."/>
            <person name="McMillan D.G."/>
            <person name="Olsson K."/>
            <person name="Stanton J.A."/>
            <person name="Stockwell P."/>
            <person name="Black M.A."/>
            <person name="Klingeman D.M."/>
            <person name="Land M.L."/>
            <person name="Han C.S."/>
            <person name="Martin S.L."/>
            <person name="Becher S.A."/>
            <person name="Peddie C.J."/>
            <person name="Morgan H.W."/>
            <person name="Matthies D."/>
            <person name="Preiss L."/>
            <person name="Meier T."/>
            <person name="Brown S.D."/>
            <person name="Cook G.M."/>
        </authorList>
    </citation>
    <scope>NUCLEOTIDE SEQUENCE [LARGE SCALE GENOMIC DNA]</scope>
    <source>
        <strain evidence="3 4">TA2.A1</strain>
    </source>
</reference>
<dbReference type="AlphaFoldDB" id="F5L7X0"/>
<comment type="caution">
    <text evidence="3">The sequence shown here is derived from an EMBL/GenBank/DDBJ whole genome shotgun (WGS) entry which is preliminary data.</text>
</comment>
<accession>F5L7X0</accession>
<protein>
    <submittedName>
        <fullName evidence="3">Aldehyde Dehydrogenase</fullName>
    </submittedName>
</protein>
<dbReference type="eggNOG" id="COG1012">
    <property type="taxonomic scope" value="Bacteria"/>
</dbReference>
<dbReference type="InterPro" id="IPR015590">
    <property type="entry name" value="Aldehyde_DH_dom"/>
</dbReference>
<dbReference type="InterPro" id="IPR016161">
    <property type="entry name" value="Ald_DH/histidinol_DH"/>
</dbReference>
<evidence type="ECO:0000313" key="4">
    <source>
        <dbReference type="Proteomes" id="UP000010716"/>
    </source>
</evidence>
<keyword evidence="1" id="KW-0560">Oxidoreductase</keyword>
<dbReference type="SUPFAM" id="SSF53720">
    <property type="entry name" value="ALDH-like"/>
    <property type="match status" value="1"/>
</dbReference>